<keyword evidence="2" id="KW-1133">Transmembrane helix</keyword>
<feature type="transmembrane region" description="Helical" evidence="2">
    <location>
        <begin position="12"/>
        <end position="29"/>
    </location>
</feature>
<dbReference type="RefSeq" id="WP_099519709.1">
    <property type="nucleotide sequence ID" value="NZ_CP016808.1"/>
</dbReference>
<keyword evidence="2" id="KW-0812">Transmembrane</keyword>
<feature type="compositionally biased region" description="Polar residues" evidence="1">
    <location>
        <begin position="43"/>
        <end position="66"/>
    </location>
</feature>
<evidence type="ECO:0000256" key="2">
    <source>
        <dbReference type="SAM" id="Phobius"/>
    </source>
</evidence>
<name>A0A1B2DLL5_9BACL</name>
<feature type="compositionally biased region" description="Basic and acidic residues" evidence="1">
    <location>
        <begin position="84"/>
        <end position="115"/>
    </location>
</feature>
<feature type="compositionally biased region" description="Acidic residues" evidence="1">
    <location>
        <begin position="74"/>
        <end position="83"/>
    </location>
</feature>
<protein>
    <submittedName>
        <fullName evidence="3">Uncharacterized protein</fullName>
    </submittedName>
</protein>
<feature type="compositionally biased region" description="Polar residues" evidence="1">
    <location>
        <begin position="116"/>
        <end position="127"/>
    </location>
</feature>
<dbReference type="AlphaFoldDB" id="A0A1B2DLL5"/>
<dbReference type="EMBL" id="CP016808">
    <property type="protein sequence ID" value="ANY68596.1"/>
    <property type="molecule type" value="Genomic_DNA"/>
</dbReference>
<keyword evidence="2" id="KW-0472">Membrane</keyword>
<organism evidence="3">
    <name type="scientific">Paenibacillus sp. BIHB 4019</name>
    <dbReference type="NCBI Taxonomy" id="1870819"/>
    <lineage>
        <taxon>Bacteria</taxon>
        <taxon>Bacillati</taxon>
        <taxon>Bacillota</taxon>
        <taxon>Bacilli</taxon>
        <taxon>Bacillales</taxon>
        <taxon>Paenibacillaceae</taxon>
        <taxon>Paenibacillus</taxon>
    </lineage>
</organism>
<sequence>MEHVIEFISKNIYFVVIVGGFILSIFNRVSAKKRTNPRMPDFNGQSTADAAYPQQGTEVQQHQSGRYDQGEAYPEWEDNDDYEERSISYRQAEEEAEREKQRHLSELARALESKQKQQVPITASQQREAAAGRSNRASSEAEAVADTRLAPLSAEELRKAVIWSEILGPPKSKRPYGKVR</sequence>
<accession>A0A1B2DLL5</accession>
<feature type="region of interest" description="Disordered" evidence="1">
    <location>
        <begin position="34"/>
        <end position="144"/>
    </location>
</feature>
<evidence type="ECO:0000256" key="1">
    <source>
        <dbReference type="SAM" id="MobiDB-lite"/>
    </source>
</evidence>
<evidence type="ECO:0000313" key="3">
    <source>
        <dbReference type="EMBL" id="ANY68596.1"/>
    </source>
</evidence>
<proteinExistence type="predicted"/>
<gene>
    <name evidence="3" type="ORF">BBD42_20550</name>
</gene>
<reference evidence="3" key="1">
    <citation type="submission" date="2016-08" db="EMBL/GenBank/DDBJ databases">
        <title>Complete Genome Seqeunce of Paenibacillus sp. BIHB 4019 from tea rhizoplane.</title>
        <authorList>
            <person name="Thakur R."/>
            <person name="Swarnkar M.K."/>
            <person name="Gulati A."/>
        </authorList>
    </citation>
    <scope>NUCLEOTIDE SEQUENCE [LARGE SCALE GENOMIC DNA]</scope>
    <source>
        <strain evidence="3">BIHB4019</strain>
    </source>
</reference>